<feature type="compositionally biased region" description="Low complexity" evidence="9">
    <location>
        <begin position="414"/>
        <end position="454"/>
    </location>
</feature>
<organism evidence="12 13">
    <name type="scientific">Ganoderma sinense ZZ0214-1</name>
    <dbReference type="NCBI Taxonomy" id="1077348"/>
    <lineage>
        <taxon>Eukaryota</taxon>
        <taxon>Fungi</taxon>
        <taxon>Dikarya</taxon>
        <taxon>Basidiomycota</taxon>
        <taxon>Agaricomycotina</taxon>
        <taxon>Agaricomycetes</taxon>
        <taxon>Polyporales</taxon>
        <taxon>Polyporaceae</taxon>
        <taxon>Ganoderma</taxon>
    </lineage>
</organism>
<comment type="catalytic activity">
    <reaction evidence="1">
        <text>Random endo-hydrolysis of N-acetyl-beta-D-glucosaminide (1-&gt;4)-beta-linkages in chitin and chitodextrins.</text>
        <dbReference type="EC" id="3.2.1.14"/>
    </reaction>
</comment>
<keyword evidence="5 7" id="KW-0326">Glycosidase</keyword>
<dbReference type="SUPFAM" id="SSF51055">
    <property type="entry name" value="Carbohydrate binding domain"/>
    <property type="match status" value="1"/>
</dbReference>
<gene>
    <name evidence="12" type="ORF">GSI_02800</name>
</gene>
<dbReference type="InterPro" id="IPR003610">
    <property type="entry name" value="CBM5/12"/>
</dbReference>
<keyword evidence="4" id="KW-0119">Carbohydrate metabolism</keyword>
<dbReference type="PROSITE" id="PS01095">
    <property type="entry name" value="GH18_1"/>
    <property type="match status" value="1"/>
</dbReference>
<dbReference type="PROSITE" id="PS51910">
    <property type="entry name" value="GH18_2"/>
    <property type="match status" value="1"/>
</dbReference>
<dbReference type="Gene3D" id="3.20.20.80">
    <property type="entry name" value="Glycosidases"/>
    <property type="match status" value="2"/>
</dbReference>
<dbReference type="InterPro" id="IPR001579">
    <property type="entry name" value="Glyco_hydro_18_chit_AS"/>
</dbReference>
<feature type="region of interest" description="Disordered" evidence="9">
    <location>
        <begin position="406"/>
        <end position="455"/>
    </location>
</feature>
<dbReference type="STRING" id="1077348.A0A2G8SMR3"/>
<name>A0A2G8SMR3_9APHY</name>
<evidence type="ECO:0000313" key="12">
    <source>
        <dbReference type="EMBL" id="PIL35013.1"/>
    </source>
</evidence>
<evidence type="ECO:0000313" key="13">
    <source>
        <dbReference type="Proteomes" id="UP000230002"/>
    </source>
</evidence>
<comment type="caution">
    <text evidence="12">The sequence shown here is derived from an EMBL/GenBank/DDBJ whole genome shotgun (WGS) entry which is preliminary data.</text>
</comment>
<dbReference type="GO" id="GO:0008843">
    <property type="term" value="F:endochitinase activity"/>
    <property type="evidence" value="ECO:0007669"/>
    <property type="project" value="UniProtKB-EC"/>
</dbReference>
<dbReference type="GO" id="GO:0000272">
    <property type="term" value="P:polysaccharide catabolic process"/>
    <property type="evidence" value="ECO:0007669"/>
    <property type="project" value="UniProtKB-KW"/>
</dbReference>
<keyword evidence="3" id="KW-0146">Chitin degradation</keyword>
<evidence type="ECO:0000259" key="11">
    <source>
        <dbReference type="PROSITE" id="PS51910"/>
    </source>
</evidence>
<dbReference type="Pfam" id="PF00704">
    <property type="entry name" value="Glyco_hydro_18"/>
    <property type="match status" value="2"/>
</dbReference>
<evidence type="ECO:0000256" key="4">
    <source>
        <dbReference type="ARBA" id="ARBA00023277"/>
    </source>
</evidence>
<keyword evidence="10" id="KW-0732">Signal</keyword>
<dbReference type="EMBL" id="AYKW01000004">
    <property type="protein sequence ID" value="PIL35013.1"/>
    <property type="molecule type" value="Genomic_DNA"/>
</dbReference>
<dbReference type="SMART" id="SM00495">
    <property type="entry name" value="ChtBD3"/>
    <property type="match status" value="1"/>
</dbReference>
<dbReference type="GO" id="GO:0005576">
    <property type="term" value="C:extracellular region"/>
    <property type="evidence" value="ECO:0007669"/>
    <property type="project" value="InterPro"/>
</dbReference>
<dbReference type="InterPro" id="IPR017853">
    <property type="entry name" value="GH"/>
</dbReference>
<evidence type="ECO:0000256" key="8">
    <source>
        <dbReference type="RuleBase" id="RU004453"/>
    </source>
</evidence>
<evidence type="ECO:0000256" key="2">
    <source>
        <dbReference type="ARBA" id="ARBA00022801"/>
    </source>
</evidence>
<dbReference type="CDD" id="cd12215">
    <property type="entry name" value="ChiC_BD"/>
    <property type="match status" value="1"/>
</dbReference>
<keyword evidence="2 7" id="KW-0378">Hydrolase</keyword>
<keyword evidence="6" id="KW-0624">Polysaccharide degradation</keyword>
<proteinExistence type="inferred from homology"/>
<dbReference type="PANTHER" id="PTHR11177:SF317">
    <property type="entry name" value="CHITINASE 12-RELATED"/>
    <property type="match status" value="1"/>
</dbReference>
<sequence>MALSTSIRRVLFIAAIALVAVTGVEATAAMHRPGNYNQTTHQIDKRATSGKINGAYYPNCRCALSDSVFCAAVPTDIKAASLTHLFYAFANVGSDGTIKLSDTWADEEKPFPGDSTKESGTNLYGCLKQLYLIELVHRNIKTVLSVGGGSYSHAGAFNFITDSSKRSTFVKSAVQLVEDYGLDGIDIDFEFPDTTAKGSGLASLVTELRTSFDSLQKSKGDSVPYLVTAYDYIGSWTDIADDQANLYGGSRTGVLTDKAMKDYVSRGVTESKISMGLPLYGRSFESTDGLGKSYNGNSPGTSEEGVLFYRDLPLPGATVHEDTSDVASYSYDSSKREFVSYDTPNIAKLKAQYVVSKGLAGTFFWDLSTDRKGSGSLVDATAGMYGSLDQSQNNINYPSSKFDNIRNNMGKGSGSSTTSTTSHKTTTTTRKTTTTTHKSTTTTTHTTTPTSGSGKCSGVAAWNASTEYKPNQTVTYNGHLWSASDYSHNDIPGNYANIWIDKGAC</sequence>
<reference evidence="12 13" key="1">
    <citation type="journal article" date="2015" name="Sci. Rep.">
        <title>Chromosome-level genome map provides insights into diverse defense mechanisms in the medicinal fungus Ganoderma sinense.</title>
        <authorList>
            <person name="Zhu Y."/>
            <person name="Xu J."/>
            <person name="Sun C."/>
            <person name="Zhou S."/>
            <person name="Xu H."/>
            <person name="Nelson D.R."/>
            <person name="Qian J."/>
            <person name="Song J."/>
            <person name="Luo H."/>
            <person name="Xiang L."/>
            <person name="Li Y."/>
            <person name="Xu Z."/>
            <person name="Ji A."/>
            <person name="Wang L."/>
            <person name="Lu S."/>
            <person name="Hayward A."/>
            <person name="Sun W."/>
            <person name="Li X."/>
            <person name="Schwartz D.C."/>
            <person name="Wang Y."/>
            <person name="Chen S."/>
        </authorList>
    </citation>
    <scope>NUCLEOTIDE SEQUENCE [LARGE SCALE GENOMIC DNA]</scope>
    <source>
        <strain evidence="12 13">ZZ0214-1</strain>
    </source>
</reference>
<evidence type="ECO:0000256" key="5">
    <source>
        <dbReference type="ARBA" id="ARBA00023295"/>
    </source>
</evidence>
<evidence type="ECO:0000256" key="3">
    <source>
        <dbReference type="ARBA" id="ARBA00023024"/>
    </source>
</evidence>
<protein>
    <recommendedName>
        <fullName evidence="11">GH18 domain-containing protein</fullName>
    </recommendedName>
</protein>
<dbReference type="SMART" id="SM00636">
    <property type="entry name" value="Glyco_18"/>
    <property type="match status" value="1"/>
</dbReference>
<feature type="domain" description="GH18" evidence="11">
    <location>
        <begin position="51"/>
        <end position="388"/>
    </location>
</feature>
<dbReference type="InterPro" id="IPR050314">
    <property type="entry name" value="Glycosyl_Hydrlase_18"/>
</dbReference>
<dbReference type="Gene3D" id="2.10.10.20">
    <property type="entry name" value="Carbohydrate-binding module superfamily 5/12"/>
    <property type="match status" value="1"/>
</dbReference>
<feature type="signal peptide" evidence="10">
    <location>
        <begin position="1"/>
        <end position="26"/>
    </location>
</feature>
<dbReference type="GO" id="GO:0008061">
    <property type="term" value="F:chitin binding"/>
    <property type="evidence" value="ECO:0007669"/>
    <property type="project" value="InterPro"/>
</dbReference>
<dbReference type="SUPFAM" id="SSF51445">
    <property type="entry name" value="(Trans)glycosidases"/>
    <property type="match status" value="1"/>
</dbReference>
<evidence type="ECO:0000256" key="7">
    <source>
        <dbReference type="RuleBase" id="RU000489"/>
    </source>
</evidence>
<evidence type="ECO:0000256" key="6">
    <source>
        <dbReference type="ARBA" id="ARBA00023326"/>
    </source>
</evidence>
<evidence type="ECO:0000256" key="1">
    <source>
        <dbReference type="ARBA" id="ARBA00000822"/>
    </source>
</evidence>
<dbReference type="PANTHER" id="PTHR11177">
    <property type="entry name" value="CHITINASE"/>
    <property type="match status" value="1"/>
</dbReference>
<evidence type="ECO:0000256" key="9">
    <source>
        <dbReference type="SAM" id="MobiDB-lite"/>
    </source>
</evidence>
<comment type="similarity">
    <text evidence="8">Belongs to the glycosyl hydrolase 18 family.</text>
</comment>
<accession>A0A2G8SMR3</accession>
<dbReference type="InterPro" id="IPR036573">
    <property type="entry name" value="CBM_sf_5/12"/>
</dbReference>
<dbReference type="GO" id="GO:0030246">
    <property type="term" value="F:carbohydrate binding"/>
    <property type="evidence" value="ECO:0007669"/>
    <property type="project" value="InterPro"/>
</dbReference>
<dbReference type="InterPro" id="IPR029070">
    <property type="entry name" value="Chitinase_insertion_sf"/>
</dbReference>
<dbReference type="SUPFAM" id="SSF54556">
    <property type="entry name" value="Chitinase insertion domain"/>
    <property type="match status" value="1"/>
</dbReference>
<feature type="chain" id="PRO_5013802482" description="GH18 domain-containing protein" evidence="10">
    <location>
        <begin position="27"/>
        <end position="505"/>
    </location>
</feature>
<dbReference type="OrthoDB" id="76388at2759"/>
<dbReference type="Proteomes" id="UP000230002">
    <property type="component" value="Unassembled WGS sequence"/>
</dbReference>
<dbReference type="InterPro" id="IPR001223">
    <property type="entry name" value="Glyco_hydro18_cat"/>
</dbReference>
<keyword evidence="13" id="KW-1185">Reference proteome</keyword>
<dbReference type="GO" id="GO:0006032">
    <property type="term" value="P:chitin catabolic process"/>
    <property type="evidence" value="ECO:0007669"/>
    <property type="project" value="UniProtKB-KW"/>
</dbReference>
<evidence type="ECO:0000256" key="10">
    <source>
        <dbReference type="SAM" id="SignalP"/>
    </source>
</evidence>
<dbReference type="InterPro" id="IPR011583">
    <property type="entry name" value="Chitinase_II/V-like_cat"/>
</dbReference>
<dbReference type="Gene3D" id="3.10.50.10">
    <property type="match status" value="1"/>
</dbReference>
<dbReference type="AlphaFoldDB" id="A0A2G8SMR3"/>